<dbReference type="FunFam" id="3.40.50.1220:FF:000008">
    <property type="entry name" value="Acetolactate synthase"/>
    <property type="match status" value="1"/>
</dbReference>
<evidence type="ECO:0000256" key="2">
    <source>
        <dbReference type="ARBA" id="ARBA00005025"/>
    </source>
</evidence>
<dbReference type="InterPro" id="IPR012000">
    <property type="entry name" value="Thiamin_PyroP_enz_cen_dom"/>
</dbReference>
<dbReference type="EMBL" id="JADIMM010000023">
    <property type="protein sequence ID" value="MBO8456911.1"/>
    <property type="molecule type" value="Genomic_DNA"/>
</dbReference>
<dbReference type="Gene3D" id="3.40.50.1220">
    <property type="entry name" value="TPP-binding domain"/>
    <property type="match status" value="1"/>
</dbReference>
<dbReference type="Pfam" id="PF02776">
    <property type="entry name" value="TPP_enzyme_N"/>
    <property type="match status" value="1"/>
</dbReference>
<evidence type="ECO:0000313" key="16">
    <source>
        <dbReference type="Proteomes" id="UP000823638"/>
    </source>
</evidence>
<reference evidence="15" key="1">
    <citation type="submission" date="2020-10" db="EMBL/GenBank/DDBJ databases">
        <authorList>
            <person name="Gilroy R."/>
        </authorList>
    </citation>
    <scope>NUCLEOTIDE SEQUENCE</scope>
    <source>
        <strain evidence="15">10532</strain>
    </source>
</reference>
<keyword evidence="8 11" id="KW-0460">Magnesium</keyword>
<evidence type="ECO:0000256" key="8">
    <source>
        <dbReference type="ARBA" id="ARBA00022842"/>
    </source>
</evidence>
<keyword evidence="6 11" id="KW-0808">Transferase</keyword>
<organism evidence="15 16">
    <name type="scientific">Candidatus Gallitreponema excrementavium</name>
    <dbReference type="NCBI Taxonomy" id="2840840"/>
    <lineage>
        <taxon>Bacteria</taxon>
        <taxon>Pseudomonadati</taxon>
        <taxon>Spirochaetota</taxon>
        <taxon>Spirochaetia</taxon>
        <taxon>Spirochaetales</taxon>
        <taxon>Candidatus Gallitreponema</taxon>
    </lineage>
</organism>
<dbReference type="GO" id="GO:0000287">
    <property type="term" value="F:magnesium ion binding"/>
    <property type="evidence" value="ECO:0007669"/>
    <property type="project" value="UniProtKB-UniRule"/>
</dbReference>
<protein>
    <recommendedName>
        <fullName evidence="4 11">Acetolactate synthase</fullName>
        <ecNumber evidence="4 11">2.2.1.6</ecNumber>
    </recommendedName>
</protein>
<dbReference type="EC" id="2.2.1.6" evidence="4 11"/>
<dbReference type="PROSITE" id="PS00187">
    <property type="entry name" value="TPP_ENZYMES"/>
    <property type="match status" value="1"/>
</dbReference>
<comment type="catalytic activity">
    <reaction evidence="11">
        <text>2 pyruvate + H(+) = (2S)-2-acetolactate + CO2</text>
        <dbReference type="Rhea" id="RHEA:25249"/>
        <dbReference type="ChEBI" id="CHEBI:15361"/>
        <dbReference type="ChEBI" id="CHEBI:15378"/>
        <dbReference type="ChEBI" id="CHEBI:16526"/>
        <dbReference type="ChEBI" id="CHEBI:58476"/>
        <dbReference type="EC" id="2.2.1.6"/>
    </reaction>
</comment>
<evidence type="ECO:0000259" key="14">
    <source>
        <dbReference type="Pfam" id="PF02776"/>
    </source>
</evidence>
<dbReference type="GO" id="GO:0009097">
    <property type="term" value="P:isoleucine biosynthetic process"/>
    <property type="evidence" value="ECO:0007669"/>
    <property type="project" value="TreeGrafter"/>
</dbReference>
<keyword evidence="7 11" id="KW-0479">Metal-binding</keyword>
<reference evidence="15" key="2">
    <citation type="journal article" date="2021" name="PeerJ">
        <title>Extensive microbial diversity within the chicken gut microbiome revealed by metagenomics and culture.</title>
        <authorList>
            <person name="Gilroy R."/>
            <person name="Ravi A."/>
            <person name="Getino M."/>
            <person name="Pursley I."/>
            <person name="Horton D.L."/>
            <person name="Alikhan N.F."/>
            <person name="Baker D."/>
            <person name="Gharbi K."/>
            <person name="Hall N."/>
            <person name="Watson M."/>
            <person name="Adriaenssens E.M."/>
            <person name="Foster-Nyarko E."/>
            <person name="Jarju S."/>
            <person name="Secka A."/>
            <person name="Antonio M."/>
            <person name="Oren A."/>
            <person name="Chaudhuri R.R."/>
            <person name="La Ragione R."/>
            <person name="Hildebrand F."/>
            <person name="Pallen M.J."/>
        </authorList>
    </citation>
    <scope>NUCLEOTIDE SEQUENCE</scope>
    <source>
        <strain evidence="15">10532</strain>
    </source>
</reference>
<dbReference type="InterPro" id="IPR000399">
    <property type="entry name" value="TPP-bd_CS"/>
</dbReference>
<dbReference type="SUPFAM" id="SSF52518">
    <property type="entry name" value="Thiamin diphosphate-binding fold (THDP-binding)"/>
    <property type="match status" value="2"/>
</dbReference>
<keyword evidence="10 11" id="KW-0100">Branched-chain amino acid biosynthesis</keyword>
<evidence type="ECO:0000259" key="12">
    <source>
        <dbReference type="Pfam" id="PF00205"/>
    </source>
</evidence>
<keyword evidence="5 11" id="KW-0028">Amino-acid biosynthesis</keyword>
<dbReference type="GO" id="GO:0050660">
    <property type="term" value="F:flavin adenine dinucleotide binding"/>
    <property type="evidence" value="ECO:0007669"/>
    <property type="project" value="InterPro"/>
</dbReference>
<comment type="similarity">
    <text evidence="3 11">Belongs to the TPP enzyme family.</text>
</comment>
<feature type="domain" description="Thiamine pyrophosphate enzyme N-terminal TPP-binding" evidence="14">
    <location>
        <begin position="4"/>
        <end position="117"/>
    </location>
</feature>
<evidence type="ECO:0000259" key="13">
    <source>
        <dbReference type="Pfam" id="PF02775"/>
    </source>
</evidence>
<dbReference type="CDD" id="cd02015">
    <property type="entry name" value="TPP_AHAS"/>
    <property type="match status" value="1"/>
</dbReference>
<gene>
    <name evidence="15" type="primary">ilvB</name>
    <name evidence="15" type="ORF">IAA81_01635</name>
</gene>
<dbReference type="InterPro" id="IPR045229">
    <property type="entry name" value="TPP_enz"/>
</dbReference>
<dbReference type="InterPro" id="IPR029061">
    <property type="entry name" value="THDP-binding"/>
</dbReference>
<evidence type="ECO:0000256" key="4">
    <source>
        <dbReference type="ARBA" id="ARBA00013145"/>
    </source>
</evidence>
<feature type="domain" description="Thiamine pyrophosphate enzyme TPP-binding" evidence="13">
    <location>
        <begin position="400"/>
        <end position="543"/>
    </location>
</feature>
<comment type="caution">
    <text evidence="15">The sequence shown here is derived from an EMBL/GenBank/DDBJ whole genome shotgun (WGS) entry which is preliminary data.</text>
</comment>
<dbReference type="InterPro" id="IPR012846">
    <property type="entry name" value="Acetolactate_synth_lsu"/>
</dbReference>
<sequence length="568" mass="61316">MLVTGAKLITLLLERQGVEVVAGIPGGSVLPLYDALTSSTIRHILVRHEQAAGFLAQGFSRSRGIPGVCIATSGPGAMNLLTAVADAHADSIPLVAITGQVNSYLIGTDAFQEVDTFGLSFPIAKHSMMVKTPEELLVAIPRAFSLALSGRPGPVLIDIPRDVQTAQIEVNELPEPGRKVFGPENFNMPEAVLDKSVDEAVELLCSAKRPVLFAGGGAANDEASSLILKLVENYSIPVVTSLMGIGVIPFDNKFNFGMVGMHGTPVANRAMHDSDLILACGVRFDDRATGIIREFCPNARIIHIDIDAAEVNKIYRTQVSLIGDSGDVLARILERLSSSEKKAAQTPERTKWFLFLEEQKMAYIRGLRREPGNPNDFIASLPDSAEKGGCSRENLLVTTDVGQHQMWAAQSYPVFRPRQFMTSGSLGTMGFGLPVAIGAAIANPGKRVICISGDGSIMMNIQELATLRENDLNVTVILLDNGALGMVRQQQEFLYNKNYSASIYESAPDVLRVAEGFGIESIEAGSKDWEKKAFGKKGPCFVRFYVDQKENVFPFVPAGKPNIDPILG</sequence>
<dbReference type="Proteomes" id="UP000823638">
    <property type="component" value="Unassembled WGS sequence"/>
</dbReference>
<keyword evidence="9 11" id="KW-0786">Thiamine pyrophosphate</keyword>
<evidence type="ECO:0000256" key="1">
    <source>
        <dbReference type="ARBA" id="ARBA00004974"/>
    </source>
</evidence>
<evidence type="ECO:0000256" key="9">
    <source>
        <dbReference type="ARBA" id="ARBA00023052"/>
    </source>
</evidence>
<comment type="cofactor">
    <cofactor evidence="11">
        <name>Mg(2+)</name>
        <dbReference type="ChEBI" id="CHEBI:18420"/>
    </cofactor>
    <text evidence="11">Binds 1 Mg(2+) ion per subunit.</text>
</comment>
<evidence type="ECO:0000256" key="5">
    <source>
        <dbReference type="ARBA" id="ARBA00022605"/>
    </source>
</evidence>
<dbReference type="InterPro" id="IPR029035">
    <property type="entry name" value="DHS-like_NAD/FAD-binding_dom"/>
</dbReference>
<dbReference type="GO" id="GO:0005948">
    <property type="term" value="C:acetolactate synthase complex"/>
    <property type="evidence" value="ECO:0007669"/>
    <property type="project" value="TreeGrafter"/>
</dbReference>
<feature type="domain" description="Thiamine pyrophosphate enzyme central" evidence="12">
    <location>
        <begin position="197"/>
        <end position="331"/>
    </location>
</feature>
<evidence type="ECO:0000256" key="7">
    <source>
        <dbReference type="ARBA" id="ARBA00022723"/>
    </source>
</evidence>
<dbReference type="SUPFAM" id="SSF52467">
    <property type="entry name" value="DHS-like NAD/FAD-binding domain"/>
    <property type="match status" value="1"/>
</dbReference>
<dbReference type="Pfam" id="PF00205">
    <property type="entry name" value="TPP_enzyme_M"/>
    <property type="match status" value="1"/>
</dbReference>
<dbReference type="PANTHER" id="PTHR18968:SF170">
    <property type="entry name" value="ACETOLACTATE SYNTHASE ISOZYME 1 LARGE SUBUNIT"/>
    <property type="match status" value="1"/>
</dbReference>
<evidence type="ECO:0000256" key="3">
    <source>
        <dbReference type="ARBA" id="ARBA00007812"/>
    </source>
</evidence>
<dbReference type="InterPro" id="IPR012001">
    <property type="entry name" value="Thiamin_PyroP_enz_TPP-bd_dom"/>
</dbReference>
<comment type="pathway">
    <text evidence="2 11">Amino-acid biosynthesis; L-valine biosynthesis; L-valine from pyruvate: step 1/4.</text>
</comment>
<dbReference type="InterPro" id="IPR011766">
    <property type="entry name" value="TPP_enzyme_TPP-bd"/>
</dbReference>
<dbReference type="FunFam" id="3.40.50.970:FF:000007">
    <property type="entry name" value="Acetolactate synthase"/>
    <property type="match status" value="1"/>
</dbReference>
<dbReference type="Gene3D" id="3.40.50.970">
    <property type="match status" value="2"/>
</dbReference>
<comment type="cofactor">
    <cofactor evidence="11">
        <name>thiamine diphosphate</name>
        <dbReference type="ChEBI" id="CHEBI:58937"/>
    </cofactor>
    <text evidence="11">Binds 1 thiamine pyrophosphate per subunit.</text>
</comment>
<evidence type="ECO:0000256" key="6">
    <source>
        <dbReference type="ARBA" id="ARBA00022679"/>
    </source>
</evidence>
<dbReference type="GO" id="GO:0009099">
    <property type="term" value="P:L-valine biosynthetic process"/>
    <property type="evidence" value="ECO:0007669"/>
    <property type="project" value="TreeGrafter"/>
</dbReference>
<dbReference type="InterPro" id="IPR039368">
    <property type="entry name" value="AHAS_TPP"/>
</dbReference>
<accession>A0A9D9HN72</accession>
<proteinExistence type="inferred from homology"/>
<evidence type="ECO:0000256" key="10">
    <source>
        <dbReference type="ARBA" id="ARBA00023304"/>
    </source>
</evidence>
<name>A0A9D9HN72_9SPIR</name>
<dbReference type="AlphaFoldDB" id="A0A9D9HN72"/>
<comment type="pathway">
    <text evidence="1 11">Amino-acid biosynthesis; L-isoleucine biosynthesis; L-isoleucine from 2-oxobutanoate: step 1/4.</text>
</comment>
<dbReference type="NCBIfam" id="TIGR00118">
    <property type="entry name" value="acolac_lg"/>
    <property type="match status" value="1"/>
</dbReference>
<dbReference type="CDD" id="cd07035">
    <property type="entry name" value="TPP_PYR_POX_like"/>
    <property type="match status" value="1"/>
</dbReference>
<dbReference type="GO" id="GO:0030976">
    <property type="term" value="F:thiamine pyrophosphate binding"/>
    <property type="evidence" value="ECO:0007669"/>
    <property type="project" value="UniProtKB-UniRule"/>
</dbReference>
<evidence type="ECO:0000256" key="11">
    <source>
        <dbReference type="RuleBase" id="RU003591"/>
    </source>
</evidence>
<evidence type="ECO:0000313" key="15">
    <source>
        <dbReference type="EMBL" id="MBO8456911.1"/>
    </source>
</evidence>
<dbReference type="Pfam" id="PF02775">
    <property type="entry name" value="TPP_enzyme_C"/>
    <property type="match status" value="1"/>
</dbReference>
<dbReference type="GO" id="GO:0003984">
    <property type="term" value="F:acetolactate synthase activity"/>
    <property type="evidence" value="ECO:0007669"/>
    <property type="project" value="UniProtKB-EC"/>
</dbReference>
<dbReference type="PANTHER" id="PTHR18968">
    <property type="entry name" value="THIAMINE PYROPHOSPHATE ENZYMES"/>
    <property type="match status" value="1"/>
</dbReference>